<feature type="signal peptide" evidence="1">
    <location>
        <begin position="1"/>
        <end position="30"/>
    </location>
</feature>
<keyword evidence="3" id="KW-1185">Reference proteome</keyword>
<evidence type="ECO:0000256" key="1">
    <source>
        <dbReference type="SAM" id="SignalP"/>
    </source>
</evidence>
<keyword evidence="1" id="KW-0732">Signal</keyword>
<accession>A0A5B7K0L2</accession>
<comment type="caution">
    <text evidence="2">The sequence shown here is derived from an EMBL/GenBank/DDBJ whole genome shotgun (WGS) entry which is preliminary data.</text>
</comment>
<feature type="chain" id="PRO_5022912754" evidence="1">
    <location>
        <begin position="31"/>
        <end position="62"/>
    </location>
</feature>
<gene>
    <name evidence="2" type="ORF">E2C01_095609</name>
</gene>
<dbReference type="Proteomes" id="UP000324222">
    <property type="component" value="Unassembled WGS sequence"/>
</dbReference>
<evidence type="ECO:0000313" key="2">
    <source>
        <dbReference type="EMBL" id="MPD00154.1"/>
    </source>
</evidence>
<sequence>MPLCLPAISIFLLLHMALVFLRLLSTSLNAAVPPQSPPPPPPLQGIAIRIKEDGKGKKSYVT</sequence>
<proteinExistence type="predicted"/>
<name>A0A5B7K0L2_PORTR</name>
<organism evidence="2 3">
    <name type="scientific">Portunus trituberculatus</name>
    <name type="common">Swimming crab</name>
    <name type="synonym">Neptunus trituberculatus</name>
    <dbReference type="NCBI Taxonomy" id="210409"/>
    <lineage>
        <taxon>Eukaryota</taxon>
        <taxon>Metazoa</taxon>
        <taxon>Ecdysozoa</taxon>
        <taxon>Arthropoda</taxon>
        <taxon>Crustacea</taxon>
        <taxon>Multicrustacea</taxon>
        <taxon>Malacostraca</taxon>
        <taxon>Eumalacostraca</taxon>
        <taxon>Eucarida</taxon>
        <taxon>Decapoda</taxon>
        <taxon>Pleocyemata</taxon>
        <taxon>Brachyura</taxon>
        <taxon>Eubrachyura</taxon>
        <taxon>Portunoidea</taxon>
        <taxon>Portunidae</taxon>
        <taxon>Portuninae</taxon>
        <taxon>Portunus</taxon>
    </lineage>
</organism>
<protein>
    <submittedName>
        <fullName evidence="2">Uncharacterized protein</fullName>
    </submittedName>
</protein>
<dbReference type="EMBL" id="VSRR010121650">
    <property type="protein sequence ID" value="MPD00154.1"/>
    <property type="molecule type" value="Genomic_DNA"/>
</dbReference>
<reference evidence="2 3" key="1">
    <citation type="submission" date="2019-05" db="EMBL/GenBank/DDBJ databases">
        <title>Another draft genome of Portunus trituberculatus and its Hox gene families provides insights of decapod evolution.</title>
        <authorList>
            <person name="Jeong J.-H."/>
            <person name="Song I."/>
            <person name="Kim S."/>
            <person name="Choi T."/>
            <person name="Kim D."/>
            <person name="Ryu S."/>
            <person name="Kim W."/>
        </authorList>
    </citation>
    <scope>NUCLEOTIDE SEQUENCE [LARGE SCALE GENOMIC DNA]</scope>
    <source>
        <tissue evidence="2">Muscle</tissue>
    </source>
</reference>
<evidence type="ECO:0000313" key="3">
    <source>
        <dbReference type="Proteomes" id="UP000324222"/>
    </source>
</evidence>
<dbReference type="AlphaFoldDB" id="A0A5B7K0L2"/>